<evidence type="ECO:0000256" key="6">
    <source>
        <dbReference type="ARBA" id="ARBA00022989"/>
    </source>
</evidence>
<feature type="transmembrane region" description="Helical" evidence="9">
    <location>
        <begin position="89"/>
        <end position="113"/>
    </location>
</feature>
<dbReference type="InterPro" id="IPR034294">
    <property type="entry name" value="Aquaporin_transptr"/>
</dbReference>
<evidence type="ECO:0000313" key="10">
    <source>
        <dbReference type="EMBL" id="RFM26800.1"/>
    </source>
</evidence>
<dbReference type="CDD" id="cd00333">
    <property type="entry name" value="MIP"/>
    <property type="match status" value="1"/>
</dbReference>
<comment type="subcellular location">
    <subcellularLocation>
        <location evidence="1">Cell membrane</location>
        <topology evidence="1">Multi-pass membrane protein</topology>
    </subcellularLocation>
</comment>
<feature type="transmembrane region" description="Helical" evidence="9">
    <location>
        <begin position="42"/>
        <end position="68"/>
    </location>
</feature>
<comment type="similarity">
    <text evidence="2 8">Belongs to the MIP/aquaporin (TC 1.A.8) family.</text>
</comment>
<dbReference type="AlphaFoldDB" id="A0A3E1NFQ2"/>
<reference evidence="10 11" key="1">
    <citation type="submission" date="2018-08" db="EMBL/GenBank/DDBJ databases">
        <title>Chitinophagaceae sp. K23C18032701, a novel bacterium isolated from forest soil.</title>
        <authorList>
            <person name="Wang C."/>
        </authorList>
    </citation>
    <scope>NUCLEOTIDE SEQUENCE [LARGE SCALE GENOMIC DNA]</scope>
    <source>
        <strain evidence="10 11">K23C18032701</strain>
    </source>
</reference>
<dbReference type="PANTHER" id="PTHR19139">
    <property type="entry name" value="AQUAPORIN TRANSPORTER"/>
    <property type="match status" value="1"/>
</dbReference>
<protein>
    <submittedName>
        <fullName evidence="10">Aquaporin Z</fullName>
    </submittedName>
</protein>
<dbReference type="GO" id="GO:0015250">
    <property type="term" value="F:water channel activity"/>
    <property type="evidence" value="ECO:0007669"/>
    <property type="project" value="TreeGrafter"/>
</dbReference>
<dbReference type="Proteomes" id="UP000261284">
    <property type="component" value="Unassembled WGS sequence"/>
</dbReference>
<dbReference type="Pfam" id="PF00230">
    <property type="entry name" value="MIP"/>
    <property type="match status" value="1"/>
</dbReference>
<keyword evidence="7 9" id="KW-0472">Membrane</keyword>
<comment type="caution">
    <text evidence="10">The sequence shown here is derived from an EMBL/GenBank/DDBJ whole genome shotgun (WGS) entry which is preliminary data.</text>
</comment>
<dbReference type="Gene3D" id="1.20.1080.10">
    <property type="entry name" value="Glycerol uptake facilitator protein"/>
    <property type="match status" value="1"/>
</dbReference>
<dbReference type="NCBIfam" id="NF003838">
    <property type="entry name" value="PRK05420.1"/>
    <property type="match status" value="1"/>
</dbReference>
<organism evidence="10 11">
    <name type="scientific">Deminuibacter soli</name>
    <dbReference type="NCBI Taxonomy" id="2291815"/>
    <lineage>
        <taxon>Bacteria</taxon>
        <taxon>Pseudomonadati</taxon>
        <taxon>Bacteroidota</taxon>
        <taxon>Chitinophagia</taxon>
        <taxon>Chitinophagales</taxon>
        <taxon>Chitinophagaceae</taxon>
        <taxon>Deminuibacter</taxon>
    </lineage>
</organism>
<gene>
    <name evidence="10" type="ORF">DXN05_17580</name>
</gene>
<dbReference type="GO" id="GO:0005886">
    <property type="term" value="C:plasma membrane"/>
    <property type="evidence" value="ECO:0007669"/>
    <property type="project" value="UniProtKB-SubCell"/>
</dbReference>
<dbReference type="RefSeq" id="WP_116848584.1">
    <property type="nucleotide sequence ID" value="NZ_QTJU01000007.1"/>
</dbReference>
<evidence type="ECO:0000256" key="7">
    <source>
        <dbReference type="ARBA" id="ARBA00023136"/>
    </source>
</evidence>
<keyword evidence="3 8" id="KW-0813">Transport</keyword>
<dbReference type="InterPro" id="IPR023271">
    <property type="entry name" value="Aquaporin-like"/>
</dbReference>
<dbReference type="PROSITE" id="PS51257">
    <property type="entry name" value="PROKAR_LIPOPROTEIN"/>
    <property type="match status" value="1"/>
</dbReference>
<dbReference type="PANTHER" id="PTHR19139:SF199">
    <property type="entry name" value="MIP17260P"/>
    <property type="match status" value="1"/>
</dbReference>
<keyword evidence="6 9" id="KW-1133">Transmembrane helix</keyword>
<sequence>METKTSSKYIAEFIGTLCLVLFGCGSAVIASANIEGVAPSGIGLLGIALAFGVTVTVMAYAIGPISGCHVNPAISIAMLAAGQLSFKDCVGYVIAQCLGAIAGAGILLLIASGRPDFVMHPYVLGCNGWGADYLGHYSLTAAFLAELVFSFIFLIVIFGTTAKRANPGMAGLAIGLSLTLIHLVVIPITGTSVNPARSLGPALFAGGAALQQLWLFIVAPILGAVTAAVFWKLTLEQKEVVTKKMVDVHEDISINRV</sequence>
<dbReference type="NCBIfam" id="TIGR00861">
    <property type="entry name" value="MIP"/>
    <property type="match status" value="1"/>
</dbReference>
<keyword evidence="5 8" id="KW-0812">Transmembrane</keyword>
<name>A0A3E1NFQ2_9BACT</name>
<keyword evidence="11" id="KW-1185">Reference proteome</keyword>
<dbReference type="PRINTS" id="PR00783">
    <property type="entry name" value="MINTRINSICP"/>
</dbReference>
<dbReference type="OrthoDB" id="9807293at2"/>
<dbReference type="SUPFAM" id="SSF81338">
    <property type="entry name" value="Aquaporin-like"/>
    <property type="match status" value="1"/>
</dbReference>
<proteinExistence type="inferred from homology"/>
<evidence type="ECO:0000256" key="2">
    <source>
        <dbReference type="ARBA" id="ARBA00006175"/>
    </source>
</evidence>
<evidence type="ECO:0000313" key="11">
    <source>
        <dbReference type="Proteomes" id="UP000261284"/>
    </source>
</evidence>
<evidence type="ECO:0000256" key="8">
    <source>
        <dbReference type="RuleBase" id="RU000477"/>
    </source>
</evidence>
<accession>A0A3E1NFQ2</accession>
<evidence type="ECO:0000256" key="1">
    <source>
        <dbReference type="ARBA" id="ARBA00004651"/>
    </source>
</evidence>
<keyword evidence="4" id="KW-1003">Cell membrane</keyword>
<feature type="transmembrane region" description="Helical" evidence="9">
    <location>
        <begin position="213"/>
        <end position="235"/>
    </location>
</feature>
<dbReference type="EMBL" id="QTJU01000007">
    <property type="protein sequence ID" value="RFM26800.1"/>
    <property type="molecule type" value="Genomic_DNA"/>
</dbReference>
<evidence type="ECO:0000256" key="5">
    <source>
        <dbReference type="ARBA" id="ARBA00022692"/>
    </source>
</evidence>
<evidence type="ECO:0000256" key="3">
    <source>
        <dbReference type="ARBA" id="ARBA00022448"/>
    </source>
</evidence>
<feature type="transmembrane region" description="Helical" evidence="9">
    <location>
        <begin position="133"/>
        <end position="158"/>
    </location>
</feature>
<evidence type="ECO:0000256" key="4">
    <source>
        <dbReference type="ARBA" id="ARBA00022475"/>
    </source>
</evidence>
<dbReference type="InterPro" id="IPR000425">
    <property type="entry name" value="MIP"/>
</dbReference>
<dbReference type="PROSITE" id="PS00221">
    <property type="entry name" value="MIP"/>
    <property type="match status" value="1"/>
</dbReference>
<feature type="transmembrane region" description="Helical" evidence="9">
    <location>
        <begin position="170"/>
        <end position="193"/>
    </location>
</feature>
<evidence type="ECO:0000256" key="9">
    <source>
        <dbReference type="SAM" id="Phobius"/>
    </source>
</evidence>
<dbReference type="InterPro" id="IPR022357">
    <property type="entry name" value="MIP_CS"/>
</dbReference>